<evidence type="ECO:0000256" key="3">
    <source>
        <dbReference type="ARBA" id="ARBA00022475"/>
    </source>
</evidence>
<evidence type="ECO:0000313" key="8">
    <source>
        <dbReference type="EMBL" id="QPS82315.1"/>
    </source>
</evidence>
<dbReference type="EMBL" id="CP065748">
    <property type="protein sequence ID" value="QPS82315.1"/>
    <property type="molecule type" value="Genomic_DNA"/>
</dbReference>
<reference evidence="8 11" key="2">
    <citation type="submission" date="2020-12" db="EMBL/GenBank/DDBJ databases">
        <title>FDA dAtabase for Regulatory Grade micrObial Sequences (FDA-ARGOS): Supporting development and validation of Infectious Disease Dx tests.</title>
        <authorList>
            <person name="Sproer C."/>
            <person name="Gronow S."/>
            <person name="Severitt S."/>
            <person name="Schroder I."/>
            <person name="Tallon L."/>
            <person name="Sadzewicz L."/>
            <person name="Zhao X."/>
            <person name="Boylan J."/>
            <person name="Ott S."/>
            <person name="Bowen H."/>
            <person name="Vavikolanu K."/>
            <person name="Mehta A."/>
            <person name="Aluvathingal J."/>
            <person name="Nadendla S."/>
            <person name="Lowell S."/>
            <person name="Myers T."/>
            <person name="Yan Y."/>
            <person name="Sichtig H."/>
        </authorList>
    </citation>
    <scope>NUCLEOTIDE SEQUENCE [LARGE SCALE GENOMIC DNA]</scope>
    <source>
        <strain evidence="8 11">FDAARGOS_890</strain>
    </source>
</reference>
<dbReference type="PANTHER" id="PTHR33884">
    <property type="entry name" value="UPF0410 PROTEIN YMGE"/>
    <property type="match status" value="1"/>
</dbReference>
<evidence type="ECO:0000313" key="9">
    <source>
        <dbReference type="EMBL" id="SDY34056.1"/>
    </source>
</evidence>
<feature type="transmembrane region" description="Helical" evidence="7">
    <location>
        <begin position="60"/>
        <end position="79"/>
    </location>
</feature>
<protein>
    <submittedName>
        <fullName evidence="8">GlsB/YeaQ/YmgE family stress response membrane protein</fullName>
    </submittedName>
    <submittedName>
        <fullName evidence="9">Uncharacterized membrane protein YeaQ/YmgE, transglycosylase-associated protein family</fullName>
    </submittedName>
</protein>
<dbReference type="GeneID" id="94692099"/>
<gene>
    <name evidence="8" type="ORF">I6G47_04300</name>
    <name evidence="9" type="ORF">SAMN05421547_10466</name>
</gene>
<sequence length="85" mass="8855">MMSLIGTLIVGLVVGLLARALKPGDDSLGWIMTILLGVAGSFLASYVGVAMGWYEAGQPAGWIASIVGAIVILFIYSLVRSKSAR</sequence>
<dbReference type="InterPro" id="IPR007341">
    <property type="entry name" value="Transgly_assoc"/>
</dbReference>
<feature type="transmembrane region" description="Helical" evidence="7">
    <location>
        <begin position="30"/>
        <end position="53"/>
    </location>
</feature>
<keyword evidence="11" id="KW-1185">Reference proteome</keyword>
<evidence type="ECO:0000313" key="11">
    <source>
        <dbReference type="Proteomes" id="UP000595064"/>
    </source>
</evidence>
<evidence type="ECO:0000256" key="6">
    <source>
        <dbReference type="ARBA" id="ARBA00023136"/>
    </source>
</evidence>
<dbReference type="Proteomes" id="UP000595064">
    <property type="component" value="Chromosome"/>
</dbReference>
<keyword evidence="5 7" id="KW-1133">Transmembrane helix</keyword>
<keyword evidence="3" id="KW-1003">Cell membrane</keyword>
<evidence type="ECO:0000256" key="2">
    <source>
        <dbReference type="ARBA" id="ARBA00011006"/>
    </source>
</evidence>
<dbReference type="GO" id="GO:0005886">
    <property type="term" value="C:plasma membrane"/>
    <property type="evidence" value="ECO:0007669"/>
    <property type="project" value="UniProtKB-SubCell"/>
</dbReference>
<evidence type="ECO:0000313" key="10">
    <source>
        <dbReference type="Proteomes" id="UP000183417"/>
    </source>
</evidence>
<dbReference type="PANTHER" id="PTHR33884:SF7">
    <property type="entry name" value="BSL8023 PROTEIN"/>
    <property type="match status" value="1"/>
</dbReference>
<dbReference type="RefSeq" id="WP_012205794.1">
    <property type="nucleotide sequence ID" value="NZ_AP025556.1"/>
</dbReference>
<accession>A0A1H3J290</accession>
<keyword evidence="4 7" id="KW-0812">Transmembrane</keyword>
<dbReference type="Pfam" id="PF04226">
    <property type="entry name" value="Transgly_assoc"/>
    <property type="match status" value="1"/>
</dbReference>
<dbReference type="EMBL" id="FNPE01000004">
    <property type="protein sequence ID" value="SDY34056.1"/>
    <property type="molecule type" value="Genomic_DNA"/>
</dbReference>
<proteinExistence type="inferred from homology"/>
<comment type="subcellular location">
    <subcellularLocation>
        <location evidence="1">Cell membrane</location>
        <topology evidence="1">Multi-pass membrane protein</topology>
    </subcellularLocation>
</comment>
<evidence type="ECO:0000256" key="4">
    <source>
        <dbReference type="ARBA" id="ARBA00022692"/>
    </source>
</evidence>
<name>A0A1H3J290_9BURK</name>
<dbReference type="KEGG" id="dla:I6G47_04300"/>
<reference evidence="9 10" key="1">
    <citation type="submission" date="2016-10" db="EMBL/GenBank/DDBJ databases">
        <authorList>
            <person name="de Groot N.N."/>
        </authorList>
    </citation>
    <scope>NUCLEOTIDE SEQUENCE [LARGE SCALE GENOMIC DNA]</scope>
    <source>
        <strain evidence="9 10">LMG 24775</strain>
    </source>
</reference>
<evidence type="ECO:0000256" key="5">
    <source>
        <dbReference type="ARBA" id="ARBA00022989"/>
    </source>
</evidence>
<dbReference type="AlphaFoldDB" id="A0A1H3J290"/>
<comment type="similarity">
    <text evidence="2">Belongs to the UPF0410 family.</text>
</comment>
<dbReference type="Proteomes" id="UP000183417">
    <property type="component" value="Unassembled WGS sequence"/>
</dbReference>
<organism evidence="9 10">
    <name type="scientific">Delftia lacustris</name>
    <dbReference type="NCBI Taxonomy" id="558537"/>
    <lineage>
        <taxon>Bacteria</taxon>
        <taxon>Pseudomonadati</taxon>
        <taxon>Pseudomonadota</taxon>
        <taxon>Betaproteobacteria</taxon>
        <taxon>Burkholderiales</taxon>
        <taxon>Comamonadaceae</taxon>
        <taxon>Delftia</taxon>
    </lineage>
</organism>
<evidence type="ECO:0000256" key="1">
    <source>
        <dbReference type="ARBA" id="ARBA00004651"/>
    </source>
</evidence>
<evidence type="ECO:0000256" key="7">
    <source>
        <dbReference type="SAM" id="Phobius"/>
    </source>
</evidence>
<keyword evidence="6 7" id="KW-0472">Membrane</keyword>